<dbReference type="EMBL" id="CAJEWN010000508">
    <property type="protein sequence ID" value="CAD2184600.1"/>
    <property type="molecule type" value="Genomic_DNA"/>
</dbReference>
<dbReference type="SUPFAM" id="SSF81321">
    <property type="entry name" value="Family A G protein-coupled receptor-like"/>
    <property type="match status" value="1"/>
</dbReference>
<feature type="transmembrane region" description="Helical" evidence="1">
    <location>
        <begin position="26"/>
        <end position="49"/>
    </location>
</feature>
<keyword evidence="1" id="KW-0472">Membrane</keyword>
<dbReference type="InterPro" id="IPR019428">
    <property type="entry name" value="7TM_GPCR_serpentine_rcpt_Str"/>
</dbReference>
<comment type="caution">
    <text evidence="2">The sequence shown here is derived from an EMBL/GenBank/DDBJ whole genome shotgun (WGS) entry which is preliminary data.</text>
</comment>
<name>A0A6V7WC72_MELEN</name>
<evidence type="ECO:0000256" key="1">
    <source>
        <dbReference type="SAM" id="Phobius"/>
    </source>
</evidence>
<keyword evidence="1" id="KW-1133">Transmembrane helix</keyword>
<feature type="transmembrane region" description="Helical" evidence="1">
    <location>
        <begin position="83"/>
        <end position="108"/>
    </location>
</feature>
<proteinExistence type="predicted"/>
<accession>A0A6V7WC72</accession>
<gene>
    <name evidence="2" type="ORF">MENT_LOCUS36966</name>
</gene>
<sequence>MFISCSEFCYKHLFFNRNMKIGVRRYLYMFSIAVIINVFYILDDIFAVIPYSNGGFQQFVDDNFNKILPYIQCKTIDMGMASIVLLSFIEIIPYFIIIICGIKMVKYVNSHTGFDQNMKRLLKQLTKTLIILAVVPFVKHAASLLIILFIETNNNMANIIRLIIYHWFHFTPVFNAIVCILTNKPYRTAFFKSIRIVPQ</sequence>
<protein>
    <submittedName>
        <fullName evidence="2">Uncharacterized protein</fullName>
    </submittedName>
</protein>
<dbReference type="Gene3D" id="1.20.1070.10">
    <property type="entry name" value="Rhodopsin 7-helix transmembrane proteins"/>
    <property type="match status" value="1"/>
</dbReference>
<dbReference type="Proteomes" id="UP000580250">
    <property type="component" value="Unassembled WGS sequence"/>
</dbReference>
<feature type="transmembrane region" description="Helical" evidence="1">
    <location>
        <begin position="129"/>
        <end position="150"/>
    </location>
</feature>
<evidence type="ECO:0000313" key="2">
    <source>
        <dbReference type="EMBL" id="CAD2184600.1"/>
    </source>
</evidence>
<keyword evidence="1" id="KW-0812">Transmembrane</keyword>
<evidence type="ECO:0000313" key="3">
    <source>
        <dbReference type="Proteomes" id="UP000580250"/>
    </source>
</evidence>
<dbReference type="AlphaFoldDB" id="A0A6V7WC72"/>
<dbReference type="Pfam" id="PF10326">
    <property type="entry name" value="7TM_GPCR_Str"/>
    <property type="match status" value="1"/>
</dbReference>
<reference evidence="2 3" key="1">
    <citation type="submission" date="2020-08" db="EMBL/GenBank/DDBJ databases">
        <authorList>
            <person name="Koutsovoulos G."/>
            <person name="Danchin GJ E."/>
        </authorList>
    </citation>
    <scope>NUCLEOTIDE SEQUENCE [LARGE SCALE GENOMIC DNA]</scope>
</reference>
<feature type="transmembrane region" description="Helical" evidence="1">
    <location>
        <begin position="162"/>
        <end position="182"/>
    </location>
</feature>
<organism evidence="2 3">
    <name type="scientific">Meloidogyne enterolobii</name>
    <name type="common">Root-knot nematode worm</name>
    <name type="synonym">Meloidogyne mayaguensis</name>
    <dbReference type="NCBI Taxonomy" id="390850"/>
    <lineage>
        <taxon>Eukaryota</taxon>
        <taxon>Metazoa</taxon>
        <taxon>Ecdysozoa</taxon>
        <taxon>Nematoda</taxon>
        <taxon>Chromadorea</taxon>
        <taxon>Rhabditida</taxon>
        <taxon>Tylenchina</taxon>
        <taxon>Tylenchomorpha</taxon>
        <taxon>Tylenchoidea</taxon>
        <taxon>Meloidogynidae</taxon>
        <taxon>Meloidogyninae</taxon>
        <taxon>Meloidogyne</taxon>
    </lineage>
</organism>